<dbReference type="InterPro" id="IPR003488">
    <property type="entry name" value="DprA"/>
</dbReference>
<dbReference type="GO" id="GO:0009294">
    <property type="term" value="P:DNA-mediated transformation"/>
    <property type="evidence" value="ECO:0007669"/>
    <property type="project" value="InterPro"/>
</dbReference>
<sequence length="389" mass="43858">MERYIIALNELGLRNDVLLKIILDYNPDVLVSLFDQNNSNIFLTNMELLTYKDVLSDYSKLSEALNKADEILKINQELGVYTAIYSSDNYPCNLMRINNPPAIIYYKGANPNIGFDKAIASIGTRRPTQFGFNAINYLIPQWVNEGFAIISGLAYGIDRLSHIACLTSKGKTIAVLAHGLDRVYPKENVILADAILKNGGTLLSEYPVKTRAEKYRFINRNRLIVGLSKAIVAMECEEKSGSMHSIEFAKEQKCPIFCPDPGLSSQESLSGLKYILENNIGTAIKDGRDYECTIIKAGYDVNESRLSNDYIKNQYLRSILIGFDDNMLLKKSLEEMGMNYCSDFINLDILYSHIKSYILEQNIKITDVINLFIKNIISTTDEGKIELDV</sequence>
<dbReference type="SUPFAM" id="SSF102405">
    <property type="entry name" value="MCP/YpsA-like"/>
    <property type="match status" value="1"/>
</dbReference>
<dbReference type="OrthoDB" id="9785707at2"/>
<dbReference type="Proteomes" id="UP000237749">
    <property type="component" value="Unassembled WGS sequence"/>
</dbReference>
<comment type="similarity">
    <text evidence="1">Belongs to the DprA/Smf family.</text>
</comment>
<protein>
    <submittedName>
        <fullName evidence="3">DNA protecting protein DprA</fullName>
    </submittedName>
</protein>
<dbReference type="EMBL" id="PTJA01000016">
    <property type="protein sequence ID" value="PPK77505.1"/>
    <property type="molecule type" value="Genomic_DNA"/>
</dbReference>
<dbReference type="RefSeq" id="WP_104439278.1">
    <property type="nucleotide sequence ID" value="NZ_PTJA01000016.1"/>
</dbReference>
<dbReference type="InterPro" id="IPR057666">
    <property type="entry name" value="DrpA_SLOG"/>
</dbReference>
<organism evidence="3 4">
    <name type="scientific">Lacrimispora xylanisolvens</name>
    <dbReference type="NCBI Taxonomy" id="384636"/>
    <lineage>
        <taxon>Bacteria</taxon>
        <taxon>Bacillati</taxon>
        <taxon>Bacillota</taxon>
        <taxon>Clostridia</taxon>
        <taxon>Lachnospirales</taxon>
        <taxon>Lachnospiraceae</taxon>
        <taxon>Lacrimispora</taxon>
    </lineage>
</organism>
<accession>A0A2S6HJ54</accession>
<evidence type="ECO:0000259" key="2">
    <source>
        <dbReference type="Pfam" id="PF02481"/>
    </source>
</evidence>
<feature type="domain" description="Smf/DprA SLOG" evidence="2">
    <location>
        <begin position="84"/>
        <end position="279"/>
    </location>
</feature>
<dbReference type="Pfam" id="PF02481">
    <property type="entry name" value="DNA_processg_A"/>
    <property type="match status" value="1"/>
</dbReference>
<reference evidence="3 4" key="1">
    <citation type="submission" date="2018-02" db="EMBL/GenBank/DDBJ databases">
        <title>Genomic Encyclopedia of Archaeal and Bacterial Type Strains, Phase II (KMG-II): from individual species to whole genera.</title>
        <authorList>
            <person name="Goeker M."/>
        </authorList>
    </citation>
    <scope>NUCLEOTIDE SEQUENCE [LARGE SCALE GENOMIC DNA]</scope>
    <source>
        <strain evidence="3 4">DSM 3808</strain>
    </source>
</reference>
<evidence type="ECO:0000313" key="3">
    <source>
        <dbReference type="EMBL" id="PPK77505.1"/>
    </source>
</evidence>
<comment type="caution">
    <text evidence="3">The sequence shown here is derived from an EMBL/GenBank/DDBJ whole genome shotgun (WGS) entry which is preliminary data.</text>
</comment>
<gene>
    <name evidence="3" type="ORF">BXY41_11643</name>
</gene>
<name>A0A2S6HJ54_9FIRM</name>
<dbReference type="AlphaFoldDB" id="A0A2S6HJ54"/>
<dbReference type="PANTHER" id="PTHR43022:SF1">
    <property type="entry name" value="PROTEIN SMF"/>
    <property type="match status" value="1"/>
</dbReference>
<keyword evidence="4" id="KW-1185">Reference proteome</keyword>
<proteinExistence type="inferred from homology"/>
<dbReference type="PANTHER" id="PTHR43022">
    <property type="entry name" value="PROTEIN SMF"/>
    <property type="match status" value="1"/>
</dbReference>
<dbReference type="Gene3D" id="3.40.50.450">
    <property type="match status" value="1"/>
</dbReference>
<evidence type="ECO:0000256" key="1">
    <source>
        <dbReference type="ARBA" id="ARBA00006525"/>
    </source>
</evidence>
<evidence type="ECO:0000313" key="4">
    <source>
        <dbReference type="Proteomes" id="UP000237749"/>
    </source>
</evidence>